<proteinExistence type="predicted"/>
<dbReference type="Proteomes" id="UP000288805">
    <property type="component" value="Unassembled WGS sequence"/>
</dbReference>
<dbReference type="AlphaFoldDB" id="A0A438H6M9"/>
<evidence type="ECO:0000313" key="1">
    <source>
        <dbReference type="EMBL" id="RVW80112.1"/>
    </source>
</evidence>
<gene>
    <name evidence="1" type="ORF">CK203_052435</name>
</gene>
<evidence type="ECO:0000313" key="2">
    <source>
        <dbReference type="Proteomes" id="UP000288805"/>
    </source>
</evidence>
<comment type="caution">
    <text evidence="1">The sequence shown here is derived from an EMBL/GenBank/DDBJ whole genome shotgun (WGS) entry which is preliminary data.</text>
</comment>
<name>A0A438H6M9_VITVI</name>
<sequence>MLVRIQTKLSIFWFCFSFQNNRFSGPELQGLVPYDFGC</sequence>
<reference evidence="1 2" key="1">
    <citation type="journal article" date="2018" name="PLoS Genet.">
        <title>Population sequencing reveals clonal diversity and ancestral inbreeding in the grapevine cultivar Chardonnay.</title>
        <authorList>
            <person name="Roach M.J."/>
            <person name="Johnson D.L."/>
            <person name="Bohlmann J."/>
            <person name="van Vuuren H.J."/>
            <person name="Jones S.J."/>
            <person name="Pretorius I.S."/>
            <person name="Schmidt S.A."/>
            <person name="Borneman A.R."/>
        </authorList>
    </citation>
    <scope>NUCLEOTIDE SEQUENCE [LARGE SCALE GENOMIC DNA]</scope>
    <source>
        <strain evidence="2">cv. Chardonnay</strain>
        <tissue evidence="1">Leaf</tissue>
    </source>
</reference>
<dbReference type="EMBL" id="QGNW01000270">
    <property type="protein sequence ID" value="RVW80112.1"/>
    <property type="molecule type" value="Genomic_DNA"/>
</dbReference>
<organism evidence="1 2">
    <name type="scientific">Vitis vinifera</name>
    <name type="common">Grape</name>
    <dbReference type="NCBI Taxonomy" id="29760"/>
    <lineage>
        <taxon>Eukaryota</taxon>
        <taxon>Viridiplantae</taxon>
        <taxon>Streptophyta</taxon>
        <taxon>Embryophyta</taxon>
        <taxon>Tracheophyta</taxon>
        <taxon>Spermatophyta</taxon>
        <taxon>Magnoliopsida</taxon>
        <taxon>eudicotyledons</taxon>
        <taxon>Gunneridae</taxon>
        <taxon>Pentapetalae</taxon>
        <taxon>rosids</taxon>
        <taxon>Vitales</taxon>
        <taxon>Vitaceae</taxon>
        <taxon>Viteae</taxon>
        <taxon>Vitis</taxon>
    </lineage>
</organism>
<accession>A0A438H6M9</accession>
<protein>
    <submittedName>
        <fullName evidence="1">Uncharacterized protein</fullName>
    </submittedName>
</protein>